<dbReference type="VEuPathDB" id="VectorBase:AFAF018774"/>
<dbReference type="Proteomes" id="UP000075886">
    <property type="component" value="Unassembled WGS sequence"/>
</dbReference>
<dbReference type="EnsemblMetazoa" id="AFAF018774-RA">
    <property type="protein sequence ID" value="AFAF018774-PA"/>
    <property type="gene ID" value="AFAF018774"/>
</dbReference>
<feature type="transmembrane region" description="Helical" evidence="1">
    <location>
        <begin position="120"/>
        <end position="139"/>
    </location>
</feature>
<dbReference type="EMBL" id="AXCN02000573">
    <property type="status" value="NOT_ANNOTATED_CDS"/>
    <property type="molecule type" value="Genomic_DNA"/>
</dbReference>
<accession>A0A182QXD7</accession>
<keyword evidence="1" id="KW-1133">Transmembrane helix</keyword>
<sequence>MPSCIPCSTKPLGPLWVRGMPGLIVDSRVAASGECGGGLGAVAPAVGEDGPQQVATATVLPAVVDLLLAAVAVAAAGESPTTSISSSSSTSSPVVAGVLCGGLLSGATVAGVLQVASDPFALAALLLLVVCVVVAVVVSSSCSAPATGCSSARSGHG</sequence>
<keyword evidence="1" id="KW-0472">Membrane</keyword>
<keyword evidence="3" id="KW-1185">Reference proteome</keyword>
<organism evidence="2 3">
    <name type="scientific">Anopheles farauti</name>
    <dbReference type="NCBI Taxonomy" id="69004"/>
    <lineage>
        <taxon>Eukaryota</taxon>
        <taxon>Metazoa</taxon>
        <taxon>Ecdysozoa</taxon>
        <taxon>Arthropoda</taxon>
        <taxon>Hexapoda</taxon>
        <taxon>Insecta</taxon>
        <taxon>Pterygota</taxon>
        <taxon>Neoptera</taxon>
        <taxon>Endopterygota</taxon>
        <taxon>Diptera</taxon>
        <taxon>Nematocera</taxon>
        <taxon>Culicoidea</taxon>
        <taxon>Culicidae</taxon>
        <taxon>Anophelinae</taxon>
        <taxon>Anopheles</taxon>
    </lineage>
</organism>
<protein>
    <submittedName>
        <fullName evidence="2">Uncharacterized protein</fullName>
    </submittedName>
</protein>
<evidence type="ECO:0000313" key="3">
    <source>
        <dbReference type="Proteomes" id="UP000075886"/>
    </source>
</evidence>
<evidence type="ECO:0000256" key="1">
    <source>
        <dbReference type="SAM" id="Phobius"/>
    </source>
</evidence>
<keyword evidence="1" id="KW-0812">Transmembrane</keyword>
<evidence type="ECO:0000313" key="2">
    <source>
        <dbReference type="EnsemblMetazoa" id="AFAF018774-PA"/>
    </source>
</evidence>
<dbReference type="AlphaFoldDB" id="A0A182QXD7"/>
<proteinExistence type="predicted"/>
<reference evidence="2" key="2">
    <citation type="submission" date="2020-05" db="UniProtKB">
        <authorList>
            <consortium name="EnsemblMetazoa"/>
        </authorList>
    </citation>
    <scope>IDENTIFICATION</scope>
    <source>
        <strain evidence="2">FAR1</strain>
    </source>
</reference>
<reference evidence="3" key="1">
    <citation type="submission" date="2014-01" db="EMBL/GenBank/DDBJ databases">
        <title>The Genome Sequence of Anopheles farauti FAR1 (V2).</title>
        <authorList>
            <consortium name="The Broad Institute Genomics Platform"/>
            <person name="Neafsey D.E."/>
            <person name="Besansky N."/>
            <person name="Howell P."/>
            <person name="Walton C."/>
            <person name="Young S.K."/>
            <person name="Zeng Q."/>
            <person name="Gargeya S."/>
            <person name="Fitzgerald M."/>
            <person name="Haas B."/>
            <person name="Abouelleil A."/>
            <person name="Allen A.W."/>
            <person name="Alvarado L."/>
            <person name="Arachchi H.M."/>
            <person name="Berlin A.M."/>
            <person name="Chapman S.B."/>
            <person name="Gainer-Dewar J."/>
            <person name="Goldberg J."/>
            <person name="Griggs A."/>
            <person name="Gujja S."/>
            <person name="Hansen M."/>
            <person name="Howarth C."/>
            <person name="Imamovic A."/>
            <person name="Ireland A."/>
            <person name="Larimer J."/>
            <person name="McCowan C."/>
            <person name="Murphy C."/>
            <person name="Pearson M."/>
            <person name="Poon T.W."/>
            <person name="Priest M."/>
            <person name="Roberts A."/>
            <person name="Saif S."/>
            <person name="Shea T."/>
            <person name="Sisk P."/>
            <person name="Sykes S."/>
            <person name="Wortman J."/>
            <person name="Nusbaum C."/>
            <person name="Birren B."/>
        </authorList>
    </citation>
    <scope>NUCLEOTIDE SEQUENCE [LARGE SCALE GENOMIC DNA]</scope>
    <source>
        <strain evidence="3">FAR1</strain>
    </source>
</reference>
<name>A0A182QXD7_9DIPT</name>
<feature type="transmembrane region" description="Helical" evidence="1">
    <location>
        <begin position="94"/>
        <end position="113"/>
    </location>
</feature>